<name>A0A426FT20_9BURK</name>
<dbReference type="Pfam" id="PF00263">
    <property type="entry name" value="Secretin"/>
    <property type="match status" value="1"/>
</dbReference>
<dbReference type="EMBL" id="RRUE01000001">
    <property type="protein sequence ID" value="RRN45790.1"/>
    <property type="molecule type" value="Genomic_DNA"/>
</dbReference>
<keyword evidence="9" id="KW-1185">Reference proteome</keyword>
<gene>
    <name evidence="8" type="ORF">EHV23_06530</name>
</gene>
<organism evidence="8 9">
    <name type="scientific">Lautropia dentalis</name>
    <dbReference type="NCBI Taxonomy" id="2490857"/>
    <lineage>
        <taxon>Bacteria</taxon>
        <taxon>Pseudomonadati</taxon>
        <taxon>Pseudomonadota</taxon>
        <taxon>Betaproteobacteria</taxon>
        <taxon>Burkholderiales</taxon>
        <taxon>Burkholderiaceae</taxon>
        <taxon>Lautropia</taxon>
    </lineage>
</organism>
<feature type="domain" description="Type II/III secretion system secretin-like" evidence="6">
    <location>
        <begin position="392"/>
        <end position="546"/>
    </location>
</feature>
<dbReference type="PROSITE" id="PS00875">
    <property type="entry name" value="T2SP_D"/>
    <property type="match status" value="1"/>
</dbReference>
<dbReference type="InterPro" id="IPR050810">
    <property type="entry name" value="Bact_Secretion_Sys_Channel"/>
</dbReference>
<dbReference type="InterPro" id="IPR004845">
    <property type="entry name" value="T2SS_GspD_CS"/>
</dbReference>
<evidence type="ECO:0000256" key="4">
    <source>
        <dbReference type="ARBA" id="ARBA00025897"/>
    </source>
</evidence>
<evidence type="ECO:0000256" key="2">
    <source>
        <dbReference type="ARBA" id="ARBA00023287"/>
    </source>
</evidence>
<evidence type="ECO:0000256" key="5">
    <source>
        <dbReference type="RuleBase" id="RU004003"/>
    </source>
</evidence>
<dbReference type="PANTHER" id="PTHR30332:SF17">
    <property type="entry name" value="TYPE IV PILIATION SYSTEM PROTEIN DR_0774-RELATED"/>
    <property type="match status" value="1"/>
</dbReference>
<comment type="caution">
    <text evidence="8">The sequence shown here is derived from an EMBL/GenBank/DDBJ whole genome shotgun (WGS) entry which is preliminary data.</text>
</comment>
<evidence type="ECO:0000313" key="9">
    <source>
        <dbReference type="Proteomes" id="UP000270261"/>
    </source>
</evidence>
<dbReference type="Proteomes" id="UP000270261">
    <property type="component" value="Unassembled WGS sequence"/>
</dbReference>
<dbReference type="InterPro" id="IPR032789">
    <property type="entry name" value="T2SS-T3SS_pil_N"/>
</dbReference>
<dbReference type="GO" id="GO:0030420">
    <property type="term" value="P:establishment of competence for transformation"/>
    <property type="evidence" value="ECO:0007669"/>
    <property type="project" value="UniProtKB-KW"/>
</dbReference>
<evidence type="ECO:0000313" key="8">
    <source>
        <dbReference type="EMBL" id="RRN45790.1"/>
    </source>
</evidence>
<protein>
    <recommendedName>
        <fullName evidence="1">Type IV pilus biogenesis and competence protein PilQ</fullName>
    </recommendedName>
</protein>
<proteinExistence type="inferred from homology"/>
<dbReference type="GO" id="GO:0015627">
    <property type="term" value="C:type II protein secretion system complex"/>
    <property type="evidence" value="ECO:0007669"/>
    <property type="project" value="TreeGrafter"/>
</dbReference>
<comment type="similarity">
    <text evidence="5">Belongs to the bacterial secretin family.</text>
</comment>
<sequence>MALCCVPRIPTALLQSRFHSTVFPMFHATPASHLFWPRTLSVALLAAFSLQSTPALAASKPVGTAAAGGTPVRSSAAVSAVAGHSAARSSAQPGAPAAPDALEGLLARVTARTPAAPAAPAAASDRRAILLAAAERQKALASAPAASAAVHEARTSMQAGPVAPGATSGVETLTLSLGQGHLLEVGDVKRVALGSGRVLQANWLDNRQILLIPEAPGDTTLHLWLRNGQIRIFQIHVTSANGERLAAEMNAVLGERSGVRARALGDRILLEGENPTEEGAWRAAELTQRHPQVVNLVTRRGFEQMISLEVKMIEIGRNALKQLGVRWQGGNGAGDWAVAGPSFGVIGDFKRHAAFLPGGAAQSHGLPTAPYVSPFAATWGMASSLSTMIDMMVQNGDAAVLAEPRLSTRSGGKARFVAGGELPIPVLGANGSANVDFKEYGVRFEVEPRLNDQGVISAALHTEVSSIDEEVQVMGVPGLRKQSANTDVNLRPGETLVIAGMVRSEMSRAVTKIPGLGDLPILGHLFKSKRFRQRESEMVVLITPRLSGQGQGGVDARAQALETRARDLKKSIDMLD</sequence>
<evidence type="ECO:0000256" key="3">
    <source>
        <dbReference type="ARBA" id="ARBA00024678"/>
    </source>
</evidence>
<feature type="domain" description="Pilus formation protein N-terminal" evidence="7">
    <location>
        <begin position="171"/>
        <end position="238"/>
    </location>
</feature>
<keyword evidence="2" id="KW-0178">Competence</keyword>
<dbReference type="PRINTS" id="PR00811">
    <property type="entry name" value="BCTERIALGSPD"/>
</dbReference>
<evidence type="ECO:0000256" key="1">
    <source>
        <dbReference type="ARBA" id="ARBA00014124"/>
    </source>
</evidence>
<evidence type="ECO:0000259" key="6">
    <source>
        <dbReference type="Pfam" id="PF00263"/>
    </source>
</evidence>
<accession>A0A426FT20</accession>
<reference evidence="8 9" key="1">
    <citation type="submission" date="2018-11" db="EMBL/GenBank/DDBJ databases">
        <title>Genome sequencing of Lautropia sp. KCOM 2505 (= ChDC F240).</title>
        <authorList>
            <person name="Kook J.-K."/>
            <person name="Park S.-N."/>
            <person name="Lim Y.K."/>
        </authorList>
    </citation>
    <scope>NUCLEOTIDE SEQUENCE [LARGE SCALE GENOMIC DNA]</scope>
    <source>
        <strain evidence="8 9">KCOM 2505</strain>
    </source>
</reference>
<dbReference type="PANTHER" id="PTHR30332">
    <property type="entry name" value="PROBABLE GENERAL SECRETION PATHWAY PROTEIN D"/>
    <property type="match status" value="1"/>
</dbReference>
<dbReference type="InterPro" id="IPR004846">
    <property type="entry name" value="T2SS/T3SS_dom"/>
</dbReference>
<dbReference type="AlphaFoldDB" id="A0A426FT20"/>
<dbReference type="Pfam" id="PF13629">
    <property type="entry name" value="T2SS-T3SS_pil_N"/>
    <property type="match status" value="1"/>
</dbReference>
<dbReference type="InterPro" id="IPR001775">
    <property type="entry name" value="GspD/PilQ"/>
</dbReference>
<comment type="subunit">
    <text evidence="4">Homododecamer. Tetramer of trimer.</text>
</comment>
<evidence type="ECO:0000259" key="7">
    <source>
        <dbReference type="Pfam" id="PF13629"/>
    </source>
</evidence>
<dbReference type="GO" id="GO:0009306">
    <property type="term" value="P:protein secretion"/>
    <property type="evidence" value="ECO:0007669"/>
    <property type="project" value="InterPro"/>
</dbReference>
<comment type="function">
    <text evidence="3">Required for type IV pilus biogenesis and competence. Could function as a pore for exit of the pilus but also as a channel for entry of heme and antimicrobial agents and uptake of transforming DNA.</text>
</comment>